<feature type="domain" description="NADP-dependent oxidoreductase" evidence="2">
    <location>
        <begin position="15"/>
        <end position="320"/>
    </location>
</feature>
<comment type="caution">
    <text evidence="3">The sequence shown here is derived from an EMBL/GenBank/DDBJ whole genome shotgun (WGS) entry which is preliminary data.</text>
</comment>
<dbReference type="SUPFAM" id="SSF51430">
    <property type="entry name" value="NAD(P)-linked oxidoreductase"/>
    <property type="match status" value="1"/>
</dbReference>
<dbReference type="AlphaFoldDB" id="A0A4V1LQZ2"/>
<evidence type="ECO:0000313" key="3">
    <source>
        <dbReference type="EMBL" id="RXJ66388.1"/>
    </source>
</evidence>
<evidence type="ECO:0000256" key="1">
    <source>
        <dbReference type="ARBA" id="ARBA00023002"/>
    </source>
</evidence>
<protein>
    <submittedName>
        <fullName evidence="3">Aldo/keto reductase</fullName>
    </submittedName>
</protein>
<dbReference type="InterPro" id="IPR023210">
    <property type="entry name" value="NADP_OxRdtase_dom"/>
</dbReference>
<dbReference type="PANTHER" id="PTHR43364:SF4">
    <property type="entry name" value="NAD(P)-LINKED OXIDOREDUCTASE SUPERFAMILY PROTEIN"/>
    <property type="match status" value="1"/>
</dbReference>
<dbReference type="GO" id="GO:0005829">
    <property type="term" value="C:cytosol"/>
    <property type="evidence" value="ECO:0007669"/>
    <property type="project" value="TreeGrafter"/>
</dbReference>
<dbReference type="FunFam" id="3.20.20.100:FF:000004">
    <property type="entry name" value="Oxidoreductase, aldo/keto reductase"/>
    <property type="match status" value="1"/>
</dbReference>
<dbReference type="Pfam" id="PF00248">
    <property type="entry name" value="Aldo_ket_red"/>
    <property type="match status" value="1"/>
</dbReference>
<name>A0A4V1LQZ2_9BACT</name>
<dbReference type="Proteomes" id="UP000290172">
    <property type="component" value="Unassembled WGS sequence"/>
</dbReference>
<organism evidence="3 4">
    <name type="scientific">Halarcobacter ebronensis</name>
    <dbReference type="NCBI Taxonomy" id="1462615"/>
    <lineage>
        <taxon>Bacteria</taxon>
        <taxon>Pseudomonadati</taxon>
        <taxon>Campylobacterota</taxon>
        <taxon>Epsilonproteobacteria</taxon>
        <taxon>Campylobacterales</taxon>
        <taxon>Arcobacteraceae</taxon>
        <taxon>Halarcobacter</taxon>
    </lineage>
</organism>
<evidence type="ECO:0000313" key="4">
    <source>
        <dbReference type="Proteomes" id="UP000290172"/>
    </source>
</evidence>
<proteinExistence type="predicted"/>
<dbReference type="InterPro" id="IPR050523">
    <property type="entry name" value="AKR_Detox_Biosynth"/>
</dbReference>
<gene>
    <name evidence="3" type="ORF">CRV08_12990</name>
</gene>
<dbReference type="GO" id="GO:0016491">
    <property type="term" value="F:oxidoreductase activity"/>
    <property type="evidence" value="ECO:0007669"/>
    <property type="project" value="UniProtKB-KW"/>
</dbReference>
<reference evidence="3 4" key="1">
    <citation type="submission" date="2017-10" db="EMBL/GenBank/DDBJ databases">
        <title>Genomics of the genus Arcobacter.</title>
        <authorList>
            <person name="Perez-Cataluna A."/>
            <person name="Figueras M.J."/>
        </authorList>
    </citation>
    <scope>NUCLEOTIDE SEQUENCE [LARGE SCALE GENOMIC DNA]</scope>
    <source>
        <strain evidence="3 4">CECT 8993</strain>
    </source>
</reference>
<evidence type="ECO:0000259" key="2">
    <source>
        <dbReference type="Pfam" id="PF00248"/>
    </source>
</evidence>
<sequence>MKYNNLSNTGLFVSELCLGTMTFGGNRGGFWEHIGKANQEEVNSIVKTAFESGINFIDTANIYSYGEAEQLLGQALQDLNIPRDEVVIATKVRSMMKEKPNHSGLSRYHIFNSLEDSLKRLQMDHVDILYVHGTDSTTDIEEIMRSLNDVVESGKVRYLGVCNWPAWMVMKANAIASKNAWHKFVALQYHYSLSARDIERELIPLALDQNLSIIPWSPLSGGFLSGKYTKEEKTTDSRRENFDFPPLNKDKSYEIIDVLKEIAKVHQVSVAQIALAWVEAQKAITSTIIGAKRVEQLKDNIESTNIILSETEFENLDEISALNKEYPQWMVERFKDIDGK</sequence>
<dbReference type="PANTHER" id="PTHR43364">
    <property type="entry name" value="NADH-SPECIFIC METHYLGLYOXAL REDUCTASE-RELATED"/>
    <property type="match status" value="1"/>
</dbReference>
<dbReference type="CDD" id="cd19091">
    <property type="entry name" value="AKR_PsAKR"/>
    <property type="match status" value="1"/>
</dbReference>
<dbReference type="RefSeq" id="WP_128982805.1">
    <property type="nucleotide sequence ID" value="NZ_PDKJ01000015.1"/>
</dbReference>
<dbReference type="Gene3D" id="3.20.20.100">
    <property type="entry name" value="NADP-dependent oxidoreductase domain"/>
    <property type="match status" value="1"/>
</dbReference>
<dbReference type="EMBL" id="PDKJ01000015">
    <property type="protein sequence ID" value="RXJ66388.1"/>
    <property type="molecule type" value="Genomic_DNA"/>
</dbReference>
<accession>A0A4V1LQZ2</accession>
<keyword evidence="1" id="KW-0560">Oxidoreductase</keyword>
<dbReference type="InterPro" id="IPR036812">
    <property type="entry name" value="NAD(P)_OxRdtase_dom_sf"/>
</dbReference>